<accession>A0AA36HBB6</accession>
<reference evidence="3" key="1">
    <citation type="submission" date="2023-07" db="EMBL/GenBank/DDBJ databases">
        <authorList>
            <consortium name="CYATHOMIX"/>
        </authorList>
    </citation>
    <scope>NUCLEOTIDE SEQUENCE</scope>
    <source>
        <strain evidence="3">N/A</strain>
    </source>
</reference>
<dbReference type="Proteomes" id="UP001176961">
    <property type="component" value="Unassembled WGS sequence"/>
</dbReference>
<evidence type="ECO:0000256" key="1">
    <source>
        <dbReference type="SAM" id="MobiDB-lite"/>
    </source>
</evidence>
<dbReference type="InterPro" id="IPR013087">
    <property type="entry name" value="Znf_C2H2_type"/>
</dbReference>
<name>A0AA36HBB6_CYLNA</name>
<evidence type="ECO:0000259" key="2">
    <source>
        <dbReference type="SMART" id="SM00355"/>
    </source>
</evidence>
<dbReference type="SMART" id="SM00355">
    <property type="entry name" value="ZnF_C2H2"/>
    <property type="match status" value="4"/>
</dbReference>
<protein>
    <recommendedName>
        <fullName evidence="2">C2H2-type domain-containing protein</fullName>
    </recommendedName>
</protein>
<feature type="region of interest" description="Disordered" evidence="1">
    <location>
        <begin position="201"/>
        <end position="228"/>
    </location>
</feature>
<sequence length="468" mass="51592">MDQNYIQLLAAAAAMPPLGSPNLTAAAATSPLTGQQAFAFNPTALLQNQWLQQQYIQRLALQQYLENLRTSTTAATVPSLGMIAPISLSLPTETSKTDENFINTSIGITPTTTISSSYIPSSVDLSGLVAPIPKRPRLVLPTISEEERRRLLEQQQQPRVASEPHHPKIKEEPPCASACALPTTSVASTLCTTSPVIADTPAPEVRCSPSTSVETSSNSKEDEEPELFVDIESVDNRPEGRDRRRAYIDFYRKVKSARQREPGPLLNCALCDNQVLSNDNAIHTHVNQHAEAGGFFCKLCGATETDKYRIYEHMRMKHPHNLELFEDRRDIVKLCAVIQECFPRVCPRAKKDMAKDFDSLLKLICDKKLNEVKCEKCDANVKATKAAMMKHAHTHPVYRCKACKYTSDSVKAQEEHQVSLHTVLDPKNMVDYNVCGAADVLARTVQRCFAHILKPSAAAAAKASAAIS</sequence>
<keyword evidence="4" id="KW-1185">Reference proteome</keyword>
<feature type="compositionally biased region" description="Low complexity" evidence="1">
    <location>
        <begin position="208"/>
        <end position="218"/>
    </location>
</feature>
<dbReference type="EMBL" id="CATQJL010000316">
    <property type="protein sequence ID" value="CAJ0607636.1"/>
    <property type="molecule type" value="Genomic_DNA"/>
</dbReference>
<evidence type="ECO:0000313" key="3">
    <source>
        <dbReference type="EMBL" id="CAJ0607636.1"/>
    </source>
</evidence>
<comment type="caution">
    <text evidence="3">The sequence shown here is derived from an EMBL/GenBank/DDBJ whole genome shotgun (WGS) entry which is preliminary data.</text>
</comment>
<organism evidence="3 4">
    <name type="scientific">Cylicocyclus nassatus</name>
    <name type="common">Nematode worm</name>
    <dbReference type="NCBI Taxonomy" id="53992"/>
    <lineage>
        <taxon>Eukaryota</taxon>
        <taxon>Metazoa</taxon>
        <taxon>Ecdysozoa</taxon>
        <taxon>Nematoda</taxon>
        <taxon>Chromadorea</taxon>
        <taxon>Rhabditida</taxon>
        <taxon>Rhabditina</taxon>
        <taxon>Rhabditomorpha</taxon>
        <taxon>Strongyloidea</taxon>
        <taxon>Strongylidae</taxon>
        <taxon>Cylicocyclus</taxon>
    </lineage>
</organism>
<feature type="domain" description="C2H2-type" evidence="2">
    <location>
        <begin position="295"/>
        <end position="318"/>
    </location>
</feature>
<evidence type="ECO:0000313" key="4">
    <source>
        <dbReference type="Proteomes" id="UP001176961"/>
    </source>
</evidence>
<feature type="domain" description="C2H2-type" evidence="2">
    <location>
        <begin position="266"/>
        <end position="289"/>
    </location>
</feature>
<gene>
    <name evidence="3" type="ORF">CYNAS_LOCUS19619</name>
</gene>
<feature type="domain" description="C2H2-type" evidence="2">
    <location>
        <begin position="372"/>
        <end position="395"/>
    </location>
</feature>
<feature type="compositionally biased region" description="Basic and acidic residues" evidence="1">
    <location>
        <begin position="162"/>
        <end position="173"/>
    </location>
</feature>
<dbReference type="Gene3D" id="3.30.160.60">
    <property type="entry name" value="Classic Zinc Finger"/>
    <property type="match status" value="1"/>
</dbReference>
<feature type="region of interest" description="Disordered" evidence="1">
    <location>
        <begin position="150"/>
        <end position="173"/>
    </location>
</feature>
<dbReference type="AlphaFoldDB" id="A0AA36HBB6"/>
<proteinExistence type="predicted"/>
<feature type="domain" description="C2H2-type" evidence="2">
    <location>
        <begin position="398"/>
        <end position="421"/>
    </location>
</feature>